<dbReference type="GO" id="GO:0003735">
    <property type="term" value="F:structural constituent of ribosome"/>
    <property type="evidence" value="ECO:0007669"/>
    <property type="project" value="UniProtKB-UniRule"/>
</dbReference>
<dbReference type="InterPro" id="IPR008991">
    <property type="entry name" value="Translation_prot_SH3-like_sf"/>
</dbReference>
<comment type="caution">
    <text evidence="8">The sequence shown here is derived from an EMBL/GenBank/DDBJ whole genome shotgun (WGS) entry which is preliminary data.</text>
</comment>
<evidence type="ECO:0000256" key="4">
    <source>
        <dbReference type="ARBA" id="ARBA00022980"/>
    </source>
</evidence>
<dbReference type="Gene3D" id="2.30.30.30">
    <property type="match status" value="1"/>
</dbReference>
<dbReference type="InterPro" id="IPR014722">
    <property type="entry name" value="Rib_uL2_dom2"/>
</dbReference>
<keyword evidence="5 6" id="KW-0687">Ribonucleoprotein</keyword>
<comment type="subunit">
    <text evidence="6">Part of the 50S ribosomal subunit.</text>
</comment>
<organism evidence="8">
    <name type="scientific">Staphylothermus marinus</name>
    <dbReference type="NCBI Taxonomy" id="2280"/>
    <lineage>
        <taxon>Archaea</taxon>
        <taxon>Thermoproteota</taxon>
        <taxon>Thermoprotei</taxon>
        <taxon>Desulfurococcales</taxon>
        <taxon>Desulfurococcaceae</taxon>
        <taxon>Staphylothermus</taxon>
    </lineage>
</organism>
<name>A0A7C4D6K9_STAMA</name>
<comment type="function">
    <text evidence="6">One of two assembly initiator proteins, it binds directly to the 5'-end of the 23S rRNA, where it nucleates assembly of the 50S subunit.</text>
</comment>
<dbReference type="SMART" id="SM00739">
    <property type="entry name" value="KOW"/>
    <property type="match status" value="1"/>
</dbReference>
<dbReference type="HAMAP" id="MF_01326_A">
    <property type="entry name" value="Ribosomal_uL24_A"/>
    <property type="match status" value="1"/>
</dbReference>
<dbReference type="AlphaFoldDB" id="A0A7C4D6K9"/>
<dbReference type="GO" id="GO:0015934">
    <property type="term" value="C:large ribosomal subunit"/>
    <property type="evidence" value="ECO:0007669"/>
    <property type="project" value="UniProtKB-UniRule"/>
</dbReference>
<gene>
    <name evidence="6" type="primary">rpl24</name>
    <name evidence="9" type="ORF">ENT92_01595</name>
    <name evidence="8" type="ORF">ENU14_01845</name>
</gene>
<keyword evidence="3 6" id="KW-0694">RNA-binding</keyword>
<dbReference type="EMBL" id="DTAN01000064">
    <property type="protein sequence ID" value="HGU64897.1"/>
    <property type="molecule type" value="Genomic_DNA"/>
</dbReference>
<dbReference type="GO" id="GO:0006412">
    <property type="term" value="P:translation"/>
    <property type="evidence" value="ECO:0007669"/>
    <property type="project" value="UniProtKB-UniRule"/>
</dbReference>
<dbReference type="InterPro" id="IPR005756">
    <property type="entry name" value="Ribosomal_uL24_euk/arc"/>
</dbReference>
<evidence type="ECO:0000313" key="8">
    <source>
        <dbReference type="EMBL" id="HGM58320.1"/>
    </source>
</evidence>
<evidence type="ECO:0000256" key="6">
    <source>
        <dbReference type="HAMAP-Rule" id="MF_01326"/>
    </source>
</evidence>
<evidence type="ECO:0000256" key="3">
    <source>
        <dbReference type="ARBA" id="ARBA00022884"/>
    </source>
</evidence>
<dbReference type="CDD" id="cd06089">
    <property type="entry name" value="KOW_RPL26"/>
    <property type="match status" value="1"/>
</dbReference>
<dbReference type="InterPro" id="IPR041988">
    <property type="entry name" value="Ribosomal_uL24_KOW"/>
</dbReference>
<feature type="domain" description="KOW" evidence="7">
    <location>
        <begin position="46"/>
        <end position="73"/>
    </location>
</feature>
<keyword evidence="4 6" id="KW-0689">Ribosomal protein</keyword>
<dbReference type="FunFam" id="2.30.30.30:FF:000009">
    <property type="entry name" value="60S ribosomal protein L26"/>
    <property type="match status" value="1"/>
</dbReference>
<dbReference type="InterPro" id="IPR005824">
    <property type="entry name" value="KOW"/>
</dbReference>
<dbReference type="PANTHER" id="PTHR11143">
    <property type="entry name" value="60S RIBOSOMAL PROTEIN L26 FAMILY MEMBER"/>
    <property type="match status" value="1"/>
</dbReference>
<accession>A0A7C4D6K9</accession>
<dbReference type="NCBIfam" id="TIGR01080">
    <property type="entry name" value="rplX_A_E"/>
    <property type="match status" value="1"/>
</dbReference>
<evidence type="ECO:0000313" key="9">
    <source>
        <dbReference type="EMBL" id="HGU64897.1"/>
    </source>
</evidence>
<dbReference type="Pfam" id="PF00467">
    <property type="entry name" value="KOW"/>
    <property type="match status" value="1"/>
</dbReference>
<dbReference type="PROSITE" id="PS01108">
    <property type="entry name" value="RIBOSOMAL_L24"/>
    <property type="match status" value="1"/>
</dbReference>
<dbReference type="Pfam" id="PF16906">
    <property type="entry name" value="Ribosomal_L26"/>
    <property type="match status" value="1"/>
</dbReference>
<dbReference type="InterPro" id="IPR005825">
    <property type="entry name" value="Ribosomal_uL24_CS"/>
</dbReference>
<comment type="function">
    <text evidence="6">Located at the polypeptide exit tunnel on the outside of the subunit.</text>
</comment>
<proteinExistence type="inferred from homology"/>
<evidence type="ECO:0000259" key="7">
    <source>
        <dbReference type="SMART" id="SM00739"/>
    </source>
</evidence>
<dbReference type="SUPFAM" id="SSF50104">
    <property type="entry name" value="Translation proteins SH3-like domain"/>
    <property type="match status" value="1"/>
</dbReference>
<keyword evidence="2 6" id="KW-0699">rRNA-binding</keyword>
<evidence type="ECO:0000256" key="2">
    <source>
        <dbReference type="ARBA" id="ARBA00022730"/>
    </source>
</evidence>
<protein>
    <recommendedName>
        <fullName evidence="6">Large ribosomal subunit protein uL24</fullName>
    </recommendedName>
</protein>
<reference evidence="8" key="1">
    <citation type="journal article" date="2020" name="mSystems">
        <title>Genome- and Community-Level Interaction Insights into Carbon Utilization and Element Cycling Functions of Hydrothermarchaeota in Hydrothermal Sediment.</title>
        <authorList>
            <person name="Zhou Z."/>
            <person name="Liu Y."/>
            <person name="Xu W."/>
            <person name="Pan J."/>
            <person name="Luo Z.H."/>
            <person name="Li M."/>
        </authorList>
    </citation>
    <scope>NUCLEOTIDE SEQUENCE [LARGE SCALE GENOMIC DNA]</scope>
    <source>
        <strain evidence="9">SpSt-622</strain>
        <strain evidence="8">SpSt-642</strain>
    </source>
</reference>
<evidence type="ECO:0000256" key="1">
    <source>
        <dbReference type="ARBA" id="ARBA00010618"/>
    </source>
</evidence>
<dbReference type="EMBL" id="DTBJ01000016">
    <property type="protein sequence ID" value="HGM58320.1"/>
    <property type="molecule type" value="Genomic_DNA"/>
</dbReference>
<comment type="similarity">
    <text evidence="1 6">Belongs to the universal ribosomal protein uL24 family.</text>
</comment>
<dbReference type="GO" id="GO:0019843">
    <property type="term" value="F:rRNA binding"/>
    <property type="evidence" value="ECO:0007669"/>
    <property type="project" value="UniProtKB-UniRule"/>
</dbReference>
<evidence type="ECO:0000256" key="5">
    <source>
        <dbReference type="ARBA" id="ARBA00023274"/>
    </source>
</evidence>
<sequence length="136" mass="15657">MSRSLSIKPGKQRKALFNAPLHLLRKLFNAPLSDELMEKYGVKRLPVRKGDVVRIMRGNWKGHEGKVVDVDTKRVRLYIEGVQMKKADGSPVFYPIHPSKVMIIKLDLSDPWRRKIIERRKRVVAEEKLVESSGGL</sequence>